<dbReference type="GO" id="GO:0006508">
    <property type="term" value="P:proteolysis"/>
    <property type="evidence" value="ECO:0007669"/>
    <property type="project" value="UniProtKB-KW"/>
</dbReference>
<dbReference type="GO" id="GO:0046872">
    <property type="term" value="F:metal ion binding"/>
    <property type="evidence" value="ECO:0007669"/>
    <property type="project" value="UniProtKB-KW"/>
</dbReference>
<evidence type="ECO:0000313" key="10">
    <source>
        <dbReference type="Proteomes" id="UP000190367"/>
    </source>
</evidence>
<dbReference type="EMBL" id="FUWZ01000001">
    <property type="protein sequence ID" value="SJZ80474.1"/>
    <property type="molecule type" value="Genomic_DNA"/>
</dbReference>
<name>A0A1T4NMN7_9BACT</name>
<dbReference type="STRING" id="634771.SAMN04488128_1011662"/>
<evidence type="ECO:0000256" key="4">
    <source>
        <dbReference type="ARBA" id="ARBA00022729"/>
    </source>
</evidence>
<evidence type="ECO:0000256" key="7">
    <source>
        <dbReference type="SAM" id="SignalP"/>
    </source>
</evidence>
<dbReference type="GO" id="GO:0004177">
    <property type="term" value="F:aminopeptidase activity"/>
    <property type="evidence" value="ECO:0007669"/>
    <property type="project" value="UniProtKB-KW"/>
</dbReference>
<keyword evidence="1" id="KW-0031">Aminopeptidase</keyword>
<dbReference type="Pfam" id="PF04389">
    <property type="entry name" value="Peptidase_M28"/>
    <property type="match status" value="1"/>
</dbReference>
<accession>A0A1T4NMN7</accession>
<dbReference type="Gene3D" id="3.40.630.10">
    <property type="entry name" value="Zn peptidases"/>
    <property type="match status" value="2"/>
</dbReference>
<dbReference type="SUPFAM" id="SSF52025">
    <property type="entry name" value="PA domain"/>
    <property type="match status" value="1"/>
</dbReference>
<dbReference type="Gene3D" id="3.50.30.30">
    <property type="match status" value="1"/>
</dbReference>
<evidence type="ECO:0000256" key="2">
    <source>
        <dbReference type="ARBA" id="ARBA00022670"/>
    </source>
</evidence>
<keyword evidence="5" id="KW-0378">Hydrolase</keyword>
<reference evidence="10" key="1">
    <citation type="submission" date="2017-02" db="EMBL/GenBank/DDBJ databases">
        <authorList>
            <person name="Varghese N."/>
            <person name="Submissions S."/>
        </authorList>
    </citation>
    <scope>NUCLEOTIDE SEQUENCE [LARGE SCALE GENOMIC DNA]</scope>
    <source>
        <strain evidence="10">DSM 22224</strain>
    </source>
</reference>
<dbReference type="SUPFAM" id="SSF53187">
    <property type="entry name" value="Zn-dependent exopeptidases"/>
    <property type="match status" value="1"/>
</dbReference>
<feature type="chain" id="PRO_5012639882" evidence="7">
    <location>
        <begin position="29"/>
        <end position="547"/>
    </location>
</feature>
<evidence type="ECO:0000313" key="9">
    <source>
        <dbReference type="EMBL" id="SJZ80474.1"/>
    </source>
</evidence>
<keyword evidence="6" id="KW-0862">Zinc</keyword>
<gene>
    <name evidence="9" type="ORF">SAMN04488128_1011662</name>
</gene>
<dbReference type="PANTHER" id="PTHR12147:SF56">
    <property type="entry name" value="AMINOPEPTIDASE YDR415C-RELATED"/>
    <property type="match status" value="1"/>
</dbReference>
<keyword evidence="2" id="KW-0645">Protease</keyword>
<dbReference type="CDD" id="cd04821">
    <property type="entry name" value="PA_M28_1_2"/>
    <property type="match status" value="1"/>
</dbReference>
<keyword evidence="9" id="KW-0121">Carboxypeptidase</keyword>
<keyword evidence="4 7" id="KW-0732">Signal</keyword>
<dbReference type="InterPro" id="IPR007484">
    <property type="entry name" value="Peptidase_M28"/>
</dbReference>
<dbReference type="InterPro" id="IPR045175">
    <property type="entry name" value="M28_fam"/>
</dbReference>
<dbReference type="PANTHER" id="PTHR12147">
    <property type="entry name" value="METALLOPEPTIDASE M28 FAMILY MEMBER"/>
    <property type="match status" value="1"/>
</dbReference>
<organism evidence="9 10">
    <name type="scientific">Chitinophaga eiseniae</name>
    <dbReference type="NCBI Taxonomy" id="634771"/>
    <lineage>
        <taxon>Bacteria</taxon>
        <taxon>Pseudomonadati</taxon>
        <taxon>Bacteroidota</taxon>
        <taxon>Chitinophagia</taxon>
        <taxon>Chitinophagales</taxon>
        <taxon>Chitinophagaceae</taxon>
        <taxon>Chitinophaga</taxon>
    </lineage>
</organism>
<evidence type="ECO:0000256" key="6">
    <source>
        <dbReference type="ARBA" id="ARBA00022833"/>
    </source>
</evidence>
<keyword evidence="10" id="KW-1185">Reference proteome</keyword>
<dbReference type="GO" id="GO:0008235">
    <property type="term" value="F:metalloexopeptidase activity"/>
    <property type="evidence" value="ECO:0007669"/>
    <property type="project" value="InterPro"/>
</dbReference>
<feature type="domain" description="Peptidase M28" evidence="8">
    <location>
        <begin position="302"/>
        <end position="504"/>
    </location>
</feature>
<dbReference type="AlphaFoldDB" id="A0A1T4NMN7"/>
<keyword evidence="3" id="KW-0479">Metal-binding</keyword>
<proteinExistence type="predicted"/>
<feature type="signal peptide" evidence="7">
    <location>
        <begin position="1"/>
        <end position="28"/>
    </location>
</feature>
<dbReference type="InterPro" id="IPR046450">
    <property type="entry name" value="PA_dom_sf"/>
</dbReference>
<dbReference type="Proteomes" id="UP000190367">
    <property type="component" value="Unassembled WGS sequence"/>
</dbReference>
<evidence type="ECO:0000256" key="3">
    <source>
        <dbReference type="ARBA" id="ARBA00022723"/>
    </source>
</evidence>
<evidence type="ECO:0000259" key="8">
    <source>
        <dbReference type="Pfam" id="PF04389"/>
    </source>
</evidence>
<evidence type="ECO:0000256" key="5">
    <source>
        <dbReference type="ARBA" id="ARBA00022801"/>
    </source>
</evidence>
<sequence>MFIINYLILKAPILFSMAASLLWQGVQAQDSSAVRAINANSFARHIQVLASDAFEGRKPFTRGEDSAIHYLAAQFKALGLKPGNGNSYFQEVPMVSIGSKPAGNLIVKGDKGEVSLQYLDDYVAGTRRVQEQVSIRQSELVFAGYGIVAPEYGHNDYAGLDVKGKTVIVMINDPGFADNTLFKGRTMTYYGRWTYKFEEASRQGAAGVIIIHETAAASYPWKVVRSGWSNSKLHLQTADNNMSRTALEGWITQDAARKIFQLAGISPDIMEKANQKDFKPVDLHLQTSLVINNTIKKSSSHNVLAILPGSKRPDECVVFSAHWDHFGIGEPVKGDSIYNGAVDNATGTAGLLELATAFTRLQQKPARSVLFLSVTGEEQGLLGSEYYASHPVFKAEKTVADINLDVLNTFGRTKDVTVIGMGQSELDEYAHRAAAKQGRVTVPEANPEGGWFFRSDHFNFAKKGIPGLYLGPGNDILGKAPGSGKEKTAAYNRLRYHSPADEFNPDTWVMDGMVEDVRLMFDVGYTLSNESTFPQWKKGSEFKAYRK</sequence>
<protein>
    <submittedName>
        <fullName evidence="9">Zn-dependent amino-or carboxypeptidase, M28 family</fullName>
    </submittedName>
</protein>
<dbReference type="GO" id="GO:0004180">
    <property type="term" value="F:carboxypeptidase activity"/>
    <property type="evidence" value="ECO:0007669"/>
    <property type="project" value="UniProtKB-KW"/>
</dbReference>
<evidence type="ECO:0000256" key="1">
    <source>
        <dbReference type="ARBA" id="ARBA00022438"/>
    </source>
</evidence>
<dbReference type="CDD" id="cd05660">
    <property type="entry name" value="M28_like_PA"/>
    <property type="match status" value="1"/>
</dbReference>